<dbReference type="InterPro" id="IPR006638">
    <property type="entry name" value="Elp3/MiaA/NifB-like_rSAM"/>
</dbReference>
<evidence type="ECO:0000256" key="2">
    <source>
        <dbReference type="ARBA" id="ARBA00022723"/>
    </source>
</evidence>
<evidence type="ECO:0000256" key="1">
    <source>
        <dbReference type="ARBA" id="ARBA00022691"/>
    </source>
</evidence>
<name>A0A1G1YDF7_9BACT</name>
<evidence type="ECO:0000259" key="5">
    <source>
        <dbReference type="PROSITE" id="PS51918"/>
    </source>
</evidence>
<comment type="caution">
    <text evidence="6">The sequence shown here is derived from an EMBL/GenBank/DDBJ whole genome shotgun (WGS) entry which is preliminary data.</text>
</comment>
<sequence length="350" mass="40055">MADNKTTIFDFFNYRILSFYNEIKLLKAGKMPPPRMAILHLTSGCNHNCEGCDYRIQNKVKKILTPEQNDYIISQLIEAGVEAVEFAGGGEPLIDPYVPAMLYKLKAHGLATDVLTNGGLMFGKTLEAIIDCCSFIRISLEAGSNEIFQKVKQIDNPKEFPKIINNIREAIRLKKEKNKTLNINIKFTVGKKNYQDMENAIQLAASLGVDSIQFKLYENAPGVQLTPGEAAAVAVKLKKLKDKYQGEVRIIGNLIKTAIYHQCWLCSFYTVIDVWGNIYLCSYYHHRPDAHKIGNIFEKSFKEIWGSEKHWTAIKNIDIKKCNLYDCRFHFYNAFWDKIIDENSDDLKFI</sequence>
<dbReference type="SUPFAM" id="SSF102114">
    <property type="entry name" value="Radical SAM enzymes"/>
    <property type="match status" value="1"/>
</dbReference>
<dbReference type="InterPro" id="IPR058240">
    <property type="entry name" value="rSAM_sf"/>
</dbReference>
<evidence type="ECO:0000313" key="6">
    <source>
        <dbReference type="EMBL" id="OGY50254.1"/>
    </source>
</evidence>
<dbReference type="InterPro" id="IPR007197">
    <property type="entry name" value="rSAM"/>
</dbReference>
<dbReference type="AlphaFoldDB" id="A0A1G1YDF7"/>
<dbReference type="InterPro" id="IPR050377">
    <property type="entry name" value="Radical_SAM_PqqE_MftC-like"/>
</dbReference>
<keyword evidence="1" id="KW-0949">S-adenosyl-L-methionine</keyword>
<keyword evidence="3" id="KW-0408">Iron</keyword>
<dbReference type="InterPro" id="IPR023885">
    <property type="entry name" value="4Fe4S-binding_SPASM_dom"/>
</dbReference>
<dbReference type="CDD" id="cd21109">
    <property type="entry name" value="SPASM"/>
    <property type="match status" value="1"/>
</dbReference>
<dbReference type="SMART" id="SM00729">
    <property type="entry name" value="Elp3"/>
    <property type="match status" value="1"/>
</dbReference>
<dbReference type="PANTHER" id="PTHR11228:SF7">
    <property type="entry name" value="PQQA PEPTIDE CYCLASE"/>
    <property type="match status" value="1"/>
</dbReference>
<gene>
    <name evidence="6" type="ORF">A3J65_04460</name>
</gene>
<keyword evidence="4" id="KW-0411">Iron-sulfur</keyword>
<evidence type="ECO:0000313" key="7">
    <source>
        <dbReference type="Proteomes" id="UP000178501"/>
    </source>
</evidence>
<dbReference type="PANTHER" id="PTHR11228">
    <property type="entry name" value="RADICAL SAM DOMAIN PROTEIN"/>
    <property type="match status" value="1"/>
</dbReference>
<reference evidence="6 7" key="1">
    <citation type="journal article" date="2016" name="Nat. Commun.">
        <title>Thousands of microbial genomes shed light on interconnected biogeochemical processes in an aquifer system.</title>
        <authorList>
            <person name="Anantharaman K."/>
            <person name="Brown C.T."/>
            <person name="Hug L.A."/>
            <person name="Sharon I."/>
            <person name="Castelle C.J."/>
            <person name="Probst A.J."/>
            <person name="Thomas B.C."/>
            <person name="Singh A."/>
            <person name="Wilkins M.J."/>
            <person name="Karaoz U."/>
            <person name="Brodie E.L."/>
            <person name="Williams K.H."/>
            <person name="Hubbard S.S."/>
            <person name="Banfield J.F."/>
        </authorList>
    </citation>
    <scope>NUCLEOTIDE SEQUENCE [LARGE SCALE GENOMIC DNA]</scope>
</reference>
<feature type="domain" description="Radical SAM core" evidence="5">
    <location>
        <begin position="31"/>
        <end position="266"/>
    </location>
</feature>
<dbReference type="InterPro" id="IPR013785">
    <property type="entry name" value="Aldolase_TIM"/>
</dbReference>
<dbReference type="SFLD" id="SFLDS00029">
    <property type="entry name" value="Radical_SAM"/>
    <property type="match status" value="1"/>
</dbReference>
<keyword evidence="2" id="KW-0479">Metal-binding</keyword>
<organism evidence="6 7">
    <name type="scientific">Candidatus Buchananbacteria bacterium RIFCSPHIGHO2_02_FULL_45_11b</name>
    <dbReference type="NCBI Taxonomy" id="1797541"/>
    <lineage>
        <taxon>Bacteria</taxon>
        <taxon>Candidatus Buchananiibacteriota</taxon>
    </lineage>
</organism>
<evidence type="ECO:0000256" key="3">
    <source>
        <dbReference type="ARBA" id="ARBA00023004"/>
    </source>
</evidence>
<accession>A0A1G1YDF7</accession>
<evidence type="ECO:0000256" key="4">
    <source>
        <dbReference type="ARBA" id="ARBA00023014"/>
    </source>
</evidence>
<dbReference type="EMBL" id="MHIK01000064">
    <property type="protein sequence ID" value="OGY50254.1"/>
    <property type="molecule type" value="Genomic_DNA"/>
</dbReference>
<dbReference type="GO" id="GO:0051536">
    <property type="term" value="F:iron-sulfur cluster binding"/>
    <property type="evidence" value="ECO:0007669"/>
    <property type="project" value="UniProtKB-KW"/>
</dbReference>
<dbReference type="PROSITE" id="PS51918">
    <property type="entry name" value="RADICAL_SAM"/>
    <property type="match status" value="1"/>
</dbReference>
<dbReference type="SFLD" id="SFLDG01067">
    <property type="entry name" value="SPASM/twitch_domain_containing"/>
    <property type="match status" value="1"/>
</dbReference>
<dbReference type="Proteomes" id="UP000178501">
    <property type="component" value="Unassembled WGS sequence"/>
</dbReference>
<dbReference type="GO" id="GO:0046872">
    <property type="term" value="F:metal ion binding"/>
    <property type="evidence" value="ECO:0007669"/>
    <property type="project" value="UniProtKB-KW"/>
</dbReference>
<dbReference type="Pfam" id="PF04055">
    <property type="entry name" value="Radical_SAM"/>
    <property type="match status" value="1"/>
</dbReference>
<dbReference type="CDD" id="cd01335">
    <property type="entry name" value="Radical_SAM"/>
    <property type="match status" value="1"/>
</dbReference>
<proteinExistence type="predicted"/>
<dbReference type="Pfam" id="PF13186">
    <property type="entry name" value="SPASM"/>
    <property type="match status" value="1"/>
</dbReference>
<dbReference type="GO" id="GO:0003824">
    <property type="term" value="F:catalytic activity"/>
    <property type="evidence" value="ECO:0007669"/>
    <property type="project" value="InterPro"/>
</dbReference>
<protein>
    <recommendedName>
        <fullName evidence="5">Radical SAM core domain-containing protein</fullName>
    </recommendedName>
</protein>
<dbReference type="Gene3D" id="3.20.20.70">
    <property type="entry name" value="Aldolase class I"/>
    <property type="match status" value="1"/>
</dbReference>